<evidence type="ECO:0000313" key="1">
    <source>
        <dbReference type="EMBL" id="CAK9250880.1"/>
    </source>
</evidence>
<organism evidence="1 2">
    <name type="scientific">Sphagnum jensenii</name>
    <dbReference type="NCBI Taxonomy" id="128206"/>
    <lineage>
        <taxon>Eukaryota</taxon>
        <taxon>Viridiplantae</taxon>
        <taxon>Streptophyta</taxon>
        <taxon>Embryophyta</taxon>
        <taxon>Bryophyta</taxon>
        <taxon>Sphagnophytina</taxon>
        <taxon>Sphagnopsida</taxon>
        <taxon>Sphagnales</taxon>
        <taxon>Sphagnaceae</taxon>
        <taxon>Sphagnum</taxon>
    </lineage>
</organism>
<dbReference type="Proteomes" id="UP001497444">
    <property type="component" value="Unassembled WGS sequence"/>
</dbReference>
<sequence>MLGPGGGGGGGEGELVVVHDLEAWRAGSRELSFMSSTEMAAIFVNMEYFTEPSCKGKLLQQLAHVQEQLNM</sequence>
<keyword evidence="2" id="KW-1185">Reference proteome</keyword>
<proteinExistence type="predicted"/>
<evidence type="ECO:0000313" key="2">
    <source>
        <dbReference type="Proteomes" id="UP001497444"/>
    </source>
</evidence>
<name>A0ABP0V8X7_9BRYO</name>
<accession>A0ABP0V8X7</accession>
<reference evidence="1" key="1">
    <citation type="submission" date="2024-02" db="EMBL/GenBank/DDBJ databases">
        <authorList>
            <consortium name="ELIXIR-Norway"/>
            <consortium name="Elixir Norway"/>
        </authorList>
    </citation>
    <scope>NUCLEOTIDE SEQUENCE</scope>
</reference>
<gene>
    <name evidence="1" type="ORF">CSSPJE1EN1_LOCUS26258</name>
</gene>
<comment type="caution">
    <text evidence="1">The sequence shown here is derived from an EMBL/GenBank/DDBJ whole genome shotgun (WGS) entry which is preliminary data.</text>
</comment>
<dbReference type="EMBL" id="CAXAQS010000262">
    <property type="protein sequence ID" value="CAK9250880.1"/>
    <property type="molecule type" value="Genomic_DNA"/>
</dbReference>
<protein>
    <submittedName>
        <fullName evidence="1">Uncharacterized protein</fullName>
    </submittedName>
</protein>